<feature type="compositionally biased region" description="Pro residues" evidence="1">
    <location>
        <begin position="105"/>
        <end position="114"/>
    </location>
</feature>
<accession>A0ABS6CFU1</accession>
<dbReference type="InterPro" id="IPR018750">
    <property type="entry name" value="DUF2306_membrane"/>
</dbReference>
<dbReference type="Pfam" id="PF10067">
    <property type="entry name" value="DUF2306"/>
    <property type="match status" value="1"/>
</dbReference>
<proteinExistence type="predicted"/>
<reference evidence="3 4" key="1">
    <citation type="submission" date="2021-06" db="EMBL/GenBank/DDBJ databases">
        <authorList>
            <person name="Pan X."/>
        </authorList>
    </citation>
    <scope>NUCLEOTIDE SEQUENCE [LARGE SCALE GENOMIC DNA]</scope>
    <source>
        <strain evidence="3 4">4503</strain>
    </source>
</reference>
<protein>
    <submittedName>
        <fullName evidence="3">DUF2306 domain-containing protein</fullName>
    </submittedName>
</protein>
<evidence type="ECO:0000256" key="2">
    <source>
        <dbReference type="SAM" id="Phobius"/>
    </source>
</evidence>
<organism evidence="3 4">
    <name type="scientific">Streptomyces niphimycinicus</name>
    <dbReference type="NCBI Taxonomy" id="2842201"/>
    <lineage>
        <taxon>Bacteria</taxon>
        <taxon>Bacillati</taxon>
        <taxon>Actinomycetota</taxon>
        <taxon>Actinomycetes</taxon>
        <taxon>Kitasatosporales</taxon>
        <taxon>Streptomycetaceae</taxon>
        <taxon>Streptomyces</taxon>
    </lineage>
</organism>
<sequence length="121" mass="13716">MVAFYILVVAWLYTLFMAYRSIRRGQVQLHRIWMIRNYVLTFAAVTLRIYLLIGLLLKKAFFDSMDFDQLYTTAGWASILGNVLVVEYFIIQRTLAPRAAVGAPAGPPPLPTPNPRLSIAP</sequence>
<comment type="caution">
    <text evidence="3">The sequence shown here is derived from an EMBL/GenBank/DDBJ whole genome shotgun (WGS) entry which is preliminary data.</text>
</comment>
<keyword evidence="4" id="KW-1185">Reference proteome</keyword>
<dbReference type="Proteomes" id="UP000720508">
    <property type="component" value="Unassembled WGS sequence"/>
</dbReference>
<feature type="transmembrane region" description="Helical" evidence="2">
    <location>
        <begin position="34"/>
        <end position="57"/>
    </location>
</feature>
<feature type="region of interest" description="Disordered" evidence="1">
    <location>
        <begin position="100"/>
        <end position="121"/>
    </location>
</feature>
<keyword evidence="2" id="KW-0812">Transmembrane</keyword>
<evidence type="ECO:0000256" key="1">
    <source>
        <dbReference type="SAM" id="MobiDB-lite"/>
    </source>
</evidence>
<keyword evidence="2" id="KW-0472">Membrane</keyword>
<feature type="transmembrane region" description="Helical" evidence="2">
    <location>
        <begin position="6"/>
        <end position="22"/>
    </location>
</feature>
<name>A0ABS6CFU1_9ACTN</name>
<keyword evidence="2" id="KW-1133">Transmembrane helix</keyword>
<gene>
    <name evidence="3" type="ORF">KN815_17190</name>
</gene>
<evidence type="ECO:0000313" key="3">
    <source>
        <dbReference type="EMBL" id="MBU3865742.1"/>
    </source>
</evidence>
<dbReference type="EMBL" id="JAHLEM010000173">
    <property type="protein sequence ID" value="MBU3865742.1"/>
    <property type="molecule type" value="Genomic_DNA"/>
</dbReference>
<evidence type="ECO:0000313" key="4">
    <source>
        <dbReference type="Proteomes" id="UP000720508"/>
    </source>
</evidence>
<dbReference type="RefSeq" id="WP_216342805.1">
    <property type="nucleotide sequence ID" value="NZ_JAHLEM010000173.1"/>
</dbReference>
<feature type="transmembrane region" description="Helical" evidence="2">
    <location>
        <begin position="69"/>
        <end position="90"/>
    </location>
</feature>